<dbReference type="InterPro" id="IPR036388">
    <property type="entry name" value="WH-like_DNA-bd_sf"/>
</dbReference>
<dbReference type="SUPFAM" id="SSF46785">
    <property type="entry name" value="Winged helix' DNA-binding domain"/>
    <property type="match status" value="1"/>
</dbReference>
<dbReference type="Gene3D" id="1.10.10.10">
    <property type="entry name" value="Winged helix-like DNA-binding domain superfamily/Winged helix DNA-binding domain"/>
    <property type="match status" value="1"/>
</dbReference>
<dbReference type="Proteomes" id="UP001317779">
    <property type="component" value="Chromosome"/>
</dbReference>
<evidence type="ECO:0000256" key="1">
    <source>
        <dbReference type="ARBA" id="ARBA00023015"/>
    </source>
</evidence>
<keyword evidence="3" id="KW-0804">Transcription</keyword>
<dbReference type="RefSeq" id="WP_263797837.1">
    <property type="nucleotide sequence ID" value="NZ_AP027141.1"/>
</dbReference>
<keyword evidence="6" id="KW-1185">Reference proteome</keyword>
<evidence type="ECO:0000313" key="6">
    <source>
        <dbReference type="Proteomes" id="UP001317779"/>
    </source>
</evidence>
<dbReference type="EMBL" id="AP027141">
    <property type="protein sequence ID" value="BDV31574.1"/>
    <property type="molecule type" value="Genomic_DNA"/>
</dbReference>
<dbReference type="InterPro" id="IPR036390">
    <property type="entry name" value="WH_DNA-bd_sf"/>
</dbReference>
<dbReference type="Pfam" id="PF12802">
    <property type="entry name" value="MarR_2"/>
    <property type="match status" value="1"/>
</dbReference>
<dbReference type="InterPro" id="IPR000835">
    <property type="entry name" value="HTH_MarR-typ"/>
</dbReference>
<evidence type="ECO:0000313" key="5">
    <source>
        <dbReference type="EMBL" id="BDV31574.1"/>
    </source>
</evidence>
<evidence type="ECO:0000256" key="2">
    <source>
        <dbReference type="ARBA" id="ARBA00023125"/>
    </source>
</evidence>
<proteinExistence type="predicted"/>
<keyword evidence="1" id="KW-0805">Transcription regulation</keyword>
<dbReference type="PROSITE" id="PS50995">
    <property type="entry name" value="HTH_MARR_2"/>
    <property type="match status" value="1"/>
</dbReference>
<organism evidence="5 6">
    <name type="scientific">Microbacterium terricola</name>
    <dbReference type="NCBI Taxonomy" id="344163"/>
    <lineage>
        <taxon>Bacteria</taxon>
        <taxon>Bacillati</taxon>
        <taxon>Actinomycetota</taxon>
        <taxon>Actinomycetes</taxon>
        <taxon>Micrococcales</taxon>
        <taxon>Microbacteriaceae</taxon>
        <taxon>Microbacterium</taxon>
    </lineage>
</organism>
<feature type="domain" description="HTH marR-type" evidence="4">
    <location>
        <begin position="5"/>
        <end position="137"/>
    </location>
</feature>
<protein>
    <submittedName>
        <fullName evidence="5">MarR family transcriptional regulator</fullName>
    </submittedName>
</protein>
<reference evidence="5 6" key="1">
    <citation type="submission" date="2022-12" db="EMBL/GenBank/DDBJ databases">
        <title>Microbacterium terricola strain KV-448 chromosome, complete genome.</title>
        <authorList>
            <person name="Oshima T."/>
            <person name="Moriya T."/>
            <person name="Bessho Y."/>
        </authorList>
    </citation>
    <scope>NUCLEOTIDE SEQUENCE [LARGE SCALE GENOMIC DNA]</scope>
    <source>
        <strain evidence="5 6">KV-448</strain>
    </source>
</reference>
<evidence type="ECO:0000256" key="3">
    <source>
        <dbReference type="ARBA" id="ARBA00023163"/>
    </source>
</evidence>
<dbReference type="SMART" id="SM00347">
    <property type="entry name" value="HTH_MARR"/>
    <property type="match status" value="1"/>
</dbReference>
<gene>
    <name evidence="5" type="ORF">Microterr_22340</name>
</gene>
<dbReference type="PANTHER" id="PTHR42756:SF1">
    <property type="entry name" value="TRANSCRIPTIONAL REPRESSOR OF EMRAB OPERON"/>
    <property type="match status" value="1"/>
</dbReference>
<evidence type="ECO:0000259" key="4">
    <source>
        <dbReference type="PROSITE" id="PS50995"/>
    </source>
</evidence>
<dbReference type="PANTHER" id="PTHR42756">
    <property type="entry name" value="TRANSCRIPTIONAL REGULATOR, MARR"/>
    <property type="match status" value="1"/>
</dbReference>
<sequence length="141" mass="15270">MQDELPSIGYALKQAQSLLRLRMEEALRPYGLTVSQYSCLFRLRSEPGISAAGLARSTFVTRQSMNAMLQQLSERDLVARPEHPDSGRALPTVLTAAGDDLLTHVQQTVDDVEERMIAGLSAAERVALGRALAACASALES</sequence>
<name>A0ABM8E0W0_9MICO</name>
<keyword evidence="2" id="KW-0238">DNA-binding</keyword>
<accession>A0ABM8E0W0</accession>